<evidence type="ECO:0000313" key="2">
    <source>
        <dbReference type="Proteomes" id="UP000054826"/>
    </source>
</evidence>
<reference evidence="1 2" key="1">
    <citation type="submission" date="2015-01" db="EMBL/GenBank/DDBJ databases">
        <title>Evolution of Trichinella species and genotypes.</title>
        <authorList>
            <person name="Korhonen P.K."/>
            <person name="Edoardo P."/>
            <person name="Giuseppe L.R."/>
            <person name="Gasser R.B."/>
        </authorList>
    </citation>
    <scope>NUCLEOTIDE SEQUENCE [LARGE SCALE GENOMIC DNA]</scope>
    <source>
        <strain evidence="1">ISS176</strain>
    </source>
</reference>
<organism evidence="1 2">
    <name type="scientific">Trichinella pseudospiralis</name>
    <name type="common">Parasitic roundworm</name>
    <dbReference type="NCBI Taxonomy" id="6337"/>
    <lineage>
        <taxon>Eukaryota</taxon>
        <taxon>Metazoa</taxon>
        <taxon>Ecdysozoa</taxon>
        <taxon>Nematoda</taxon>
        <taxon>Enoplea</taxon>
        <taxon>Dorylaimia</taxon>
        <taxon>Trichinellida</taxon>
        <taxon>Trichinellidae</taxon>
        <taxon>Trichinella</taxon>
    </lineage>
</organism>
<dbReference type="Proteomes" id="UP000054826">
    <property type="component" value="Unassembled WGS sequence"/>
</dbReference>
<evidence type="ECO:0000313" key="1">
    <source>
        <dbReference type="EMBL" id="KRZ26821.1"/>
    </source>
</evidence>
<dbReference type="AlphaFoldDB" id="A0A0V1IX37"/>
<accession>A0A0V1IX37</accession>
<proteinExistence type="predicted"/>
<sequence length="183" mass="20822">MLLQVSNVNSVPRIFTKFCFSYPNTELNTLYIIILIQLSVTQCLPIPNAEKLHDNVSDRHIINHKVFVIVQKKIVLQNLFKVSSTFSNCPGISQIARNDFASLLQCIFLTAILNSPETYFPHTFTLFAFGCALIGCTRLIDTFPFVRNFSEEQLMAIQVQRENLQLINCPQLQLSAKTRSGYC</sequence>
<dbReference type="EMBL" id="JYDV01000175">
    <property type="protein sequence ID" value="KRZ26821.1"/>
    <property type="molecule type" value="Genomic_DNA"/>
</dbReference>
<protein>
    <submittedName>
        <fullName evidence="1">Uncharacterized protein</fullName>
    </submittedName>
</protein>
<gene>
    <name evidence="1" type="ORF">T4C_6251</name>
</gene>
<name>A0A0V1IX37_TRIPS</name>
<comment type="caution">
    <text evidence="1">The sequence shown here is derived from an EMBL/GenBank/DDBJ whole genome shotgun (WGS) entry which is preliminary data.</text>
</comment>